<evidence type="ECO:0000313" key="1">
    <source>
        <dbReference type="EMBL" id="MXU84279.1"/>
    </source>
</evidence>
<protein>
    <submittedName>
        <fullName evidence="1">Putative secreted protein</fullName>
    </submittedName>
</protein>
<reference evidence="1" key="1">
    <citation type="submission" date="2019-12" db="EMBL/GenBank/DDBJ databases">
        <title>An insight into the sialome of adult female Ixodes ricinus ticks feeding for 6 days.</title>
        <authorList>
            <person name="Perner J."/>
            <person name="Ribeiro J.M.C."/>
        </authorList>
    </citation>
    <scope>NUCLEOTIDE SEQUENCE</scope>
    <source>
        <strain evidence="1">Semi-engorged</strain>
        <tissue evidence="1">Salivary glands</tissue>
    </source>
</reference>
<name>A0A6B0TW20_IXORI</name>
<organism evidence="1">
    <name type="scientific">Ixodes ricinus</name>
    <name type="common">Common tick</name>
    <name type="synonym">Acarus ricinus</name>
    <dbReference type="NCBI Taxonomy" id="34613"/>
    <lineage>
        <taxon>Eukaryota</taxon>
        <taxon>Metazoa</taxon>
        <taxon>Ecdysozoa</taxon>
        <taxon>Arthropoda</taxon>
        <taxon>Chelicerata</taxon>
        <taxon>Arachnida</taxon>
        <taxon>Acari</taxon>
        <taxon>Parasitiformes</taxon>
        <taxon>Ixodida</taxon>
        <taxon>Ixodoidea</taxon>
        <taxon>Ixodidae</taxon>
        <taxon>Ixodinae</taxon>
        <taxon>Ixodes</taxon>
    </lineage>
</organism>
<dbReference type="EMBL" id="GIFC01002196">
    <property type="protein sequence ID" value="MXU84279.1"/>
    <property type="molecule type" value="Transcribed_RNA"/>
</dbReference>
<accession>A0A6B0TW20</accession>
<dbReference type="AlphaFoldDB" id="A0A6B0TW20"/>
<sequence length="80" mass="9069">MIFRVLTSFFWVELKYLSTYSFPIPLPIMGSYGSFNALTQCLHRGSGPCRPLHTLLKLKLSVVILCEAIGPNLDRSFHPK</sequence>
<proteinExistence type="predicted"/>